<evidence type="ECO:0008006" key="3">
    <source>
        <dbReference type="Google" id="ProtNLM"/>
    </source>
</evidence>
<dbReference type="RefSeq" id="WP_150006294.1">
    <property type="nucleotide sequence ID" value="NZ_BMOV01000009.1"/>
</dbReference>
<reference evidence="2" key="1">
    <citation type="journal article" date="2019" name="Int. J. Syst. Evol. Microbiol.">
        <title>The Global Catalogue of Microorganisms (GCM) 10K type strain sequencing project: providing services to taxonomists for standard genome sequencing and annotation.</title>
        <authorList>
            <consortium name="The Broad Institute Genomics Platform"/>
            <consortium name="The Broad Institute Genome Sequencing Center for Infectious Disease"/>
            <person name="Wu L."/>
            <person name="Ma J."/>
        </authorList>
    </citation>
    <scope>NUCLEOTIDE SEQUENCE [LARGE SCALE GENOMIC DNA]</scope>
    <source>
        <strain evidence="2">JCM 17843</strain>
    </source>
</reference>
<accession>A0ABQ2LG04</accession>
<organism evidence="1 2">
    <name type="scientific">Iodidimonas muriae</name>
    <dbReference type="NCBI Taxonomy" id="261467"/>
    <lineage>
        <taxon>Bacteria</taxon>
        <taxon>Pseudomonadati</taxon>
        <taxon>Pseudomonadota</taxon>
        <taxon>Alphaproteobacteria</taxon>
        <taxon>Iodidimonadales</taxon>
        <taxon>Iodidimonadaceae</taxon>
        <taxon>Iodidimonas</taxon>
    </lineage>
</organism>
<proteinExistence type="predicted"/>
<sequence>MRVSLEDIKCASGEEFKLCPHFFQENIKKDFELRIVYIDGVFYAFRIDSQIHEYYATDWRRSNQILDFIPYELPDSVREKLTVFMHNMGLFSGSIDMIVDPQGEYWFLECDQDGQWAWLDSIVEGAISDTFAHAFKYKLEEMSCELS</sequence>
<evidence type="ECO:0000313" key="1">
    <source>
        <dbReference type="EMBL" id="GGO15405.1"/>
    </source>
</evidence>
<name>A0ABQ2LG04_9PROT</name>
<gene>
    <name evidence="1" type="ORF">GCM10007972_23490</name>
</gene>
<keyword evidence="2" id="KW-1185">Reference proteome</keyword>
<dbReference type="EMBL" id="BMOV01000009">
    <property type="protein sequence ID" value="GGO15405.1"/>
    <property type="molecule type" value="Genomic_DNA"/>
</dbReference>
<evidence type="ECO:0000313" key="2">
    <source>
        <dbReference type="Proteomes" id="UP000602381"/>
    </source>
</evidence>
<comment type="caution">
    <text evidence="1">The sequence shown here is derived from an EMBL/GenBank/DDBJ whole genome shotgun (WGS) entry which is preliminary data.</text>
</comment>
<dbReference type="Proteomes" id="UP000602381">
    <property type="component" value="Unassembled WGS sequence"/>
</dbReference>
<protein>
    <recommendedName>
        <fullName evidence="3">SMI1/KNR4 family protein</fullName>
    </recommendedName>
</protein>
<dbReference type="SUPFAM" id="SSF56059">
    <property type="entry name" value="Glutathione synthetase ATP-binding domain-like"/>
    <property type="match status" value="1"/>
</dbReference>
<dbReference type="Gene3D" id="3.30.470.20">
    <property type="entry name" value="ATP-grasp fold, B domain"/>
    <property type="match status" value="1"/>
</dbReference>